<dbReference type="EMBL" id="NIDE01000014">
    <property type="protein sequence ID" value="OWK37794.1"/>
    <property type="molecule type" value="Genomic_DNA"/>
</dbReference>
<gene>
    <name evidence="2" type="ORF">FRUB_06914</name>
</gene>
<name>A0A225DDT4_9BACT</name>
<accession>A0A225DDT4</accession>
<protein>
    <submittedName>
        <fullName evidence="2">Uncharacterized protein</fullName>
    </submittedName>
</protein>
<evidence type="ECO:0000313" key="2">
    <source>
        <dbReference type="EMBL" id="OWK37794.1"/>
    </source>
</evidence>
<dbReference type="Proteomes" id="UP000214646">
    <property type="component" value="Unassembled WGS sequence"/>
</dbReference>
<feature type="compositionally biased region" description="Basic and acidic residues" evidence="1">
    <location>
        <begin position="19"/>
        <end position="28"/>
    </location>
</feature>
<proteinExistence type="predicted"/>
<evidence type="ECO:0000256" key="1">
    <source>
        <dbReference type="SAM" id="MobiDB-lite"/>
    </source>
</evidence>
<dbReference type="AlphaFoldDB" id="A0A225DDT4"/>
<feature type="compositionally biased region" description="Basic and acidic residues" evidence="1">
    <location>
        <begin position="1"/>
        <end position="11"/>
    </location>
</feature>
<organism evidence="2 3">
    <name type="scientific">Fimbriiglobus ruber</name>
    <dbReference type="NCBI Taxonomy" id="1908690"/>
    <lineage>
        <taxon>Bacteria</taxon>
        <taxon>Pseudomonadati</taxon>
        <taxon>Planctomycetota</taxon>
        <taxon>Planctomycetia</taxon>
        <taxon>Gemmatales</taxon>
        <taxon>Gemmataceae</taxon>
        <taxon>Fimbriiglobus</taxon>
    </lineage>
</organism>
<evidence type="ECO:0000313" key="3">
    <source>
        <dbReference type="Proteomes" id="UP000214646"/>
    </source>
</evidence>
<sequence length="41" mass="4477">MNDLRSGDHSLVHRGRGNSKKEASDRGRIGPFEIAKGKSLV</sequence>
<comment type="caution">
    <text evidence="2">The sequence shown here is derived from an EMBL/GenBank/DDBJ whole genome shotgun (WGS) entry which is preliminary data.</text>
</comment>
<reference evidence="3" key="1">
    <citation type="submission" date="2017-06" db="EMBL/GenBank/DDBJ databases">
        <title>Genome analysis of Fimbriiglobus ruber SP5, the first member of the order Planctomycetales with confirmed chitinolytic capability.</title>
        <authorList>
            <person name="Ravin N.V."/>
            <person name="Rakitin A.L."/>
            <person name="Ivanova A.A."/>
            <person name="Beletsky A.V."/>
            <person name="Kulichevskaya I.S."/>
            <person name="Mardanov A.V."/>
            <person name="Dedysh S.N."/>
        </authorList>
    </citation>
    <scope>NUCLEOTIDE SEQUENCE [LARGE SCALE GENOMIC DNA]</scope>
    <source>
        <strain evidence="3">SP5</strain>
    </source>
</reference>
<keyword evidence="3" id="KW-1185">Reference proteome</keyword>
<feature type="region of interest" description="Disordered" evidence="1">
    <location>
        <begin position="1"/>
        <end position="41"/>
    </location>
</feature>